<evidence type="ECO:0000256" key="1">
    <source>
        <dbReference type="SAM" id="Coils"/>
    </source>
</evidence>
<gene>
    <name evidence="2" type="primary">RvY_06133-1</name>
    <name evidence="2" type="synonym">RvY_06133.1</name>
    <name evidence="2" type="ORF">RvY_06133</name>
</gene>
<dbReference type="EMBL" id="BDGG01000002">
    <property type="protein sequence ID" value="GAU94342.1"/>
    <property type="molecule type" value="Genomic_DNA"/>
</dbReference>
<name>A0A1D1V300_RAMVA</name>
<proteinExistence type="predicted"/>
<evidence type="ECO:0000313" key="2">
    <source>
        <dbReference type="EMBL" id="GAU94342.1"/>
    </source>
</evidence>
<protein>
    <submittedName>
        <fullName evidence="2">Uncharacterized protein</fullName>
    </submittedName>
</protein>
<comment type="caution">
    <text evidence="2">The sequence shown here is derived from an EMBL/GenBank/DDBJ whole genome shotgun (WGS) entry which is preliminary data.</text>
</comment>
<feature type="coiled-coil region" evidence="1">
    <location>
        <begin position="15"/>
        <end position="76"/>
    </location>
</feature>
<dbReference type="Proteomes" id="UP000186922">
    <property type="component" value="Unassembled WGS sequence"/>
</dbReference>
<keyword evidence="3" id="KW-1185">Reference proteome</keyword>
<dbReference type="AlphaFoldDB" id="A0A1D1V300"/>
<keyword evidence="1" id="KW-0175">Coiled coil</keyword>
<reference evidence="2 3" key="1">
    <citation type="journal article" date="2016" name="Nat. Commun.">
        <title>Extremotolerant tardigrade genome and improved radiotolerance of human cultured cells by tardigrade-unique protein.</title>
        <authorList>
            <person name="Hashimoto T."/>
            <person name="Horikawa D.D."/>
            <person name="Saito Y."/>
            <person name="Kuwahara H."/>
            <person name="Kozuka-Hata H."/>
            <person name="Shin-I T."/>
            <person name="Minakuchi Y."/>
            <person name="Ohishi K."/>
            <person name="Motoyama A."/>
            <person name="Aizu T."/>
            <person name="Enomoto A."/>
            <person name="Kondo K."/>
            <person name="Tanaka S."/>
            <person name="Hara Y."/>
            <person name="Koshikawa S."/>
            <person name="Sagara H."/>
            <person name="Miura T."/>
            <person name="Yokobori S."/>
            <person name="Miyagawa K."/>
            <person name="Suzuki Y."/>
            <person name="Kubo T."/>
            <person name="Oyama M."/>
            <person name="Kohara Y."/>
            <person name="Fujiyama A."/>
            <person name="Arakawa K."/>
            <person name="Katayama T."/>
            <person name="Toyoda A."/>
            <person name="Kunieda T."/>
        </authorList>
    </citation>
    <scope>NUCLEOTIDE SEQUENCE [LARGE SCALE GENOMIC DNA]</scope>
    <source>
        <strain evidence="2 3">YOKOZUNA-1</strain>
    </source>
</reference>
<sequence>MEEDEGYPLMGAFQANETERKLAKLAQKYDGLTKLEVKDCLQAFGEESEIILVFINELLKRRAEKIVKEEANKEAKRVGLHDALDDILKGSYAISKESFLWAIKGLLPRRIYEYLFNYFFETRNPGYFSGLMKRQNQPKRAKVTTPKPKPTSNLDVYGHHSCWVVAMKKIIPLQDAVNKLTSLDMYGFLDKNVGPTLYKHLCEDVHAAEFVPPKVALKKFIVPISTRVLKTEELCNTMEALATGSGLKDLCVVKMK</sequence>
<evidence type="ECO:0000313" key="3">
    <source>
        <dbReference type="Proteomes" id="UP000186922"/>
    </source>
</evidence>
<organism evidence="2 3">
    <name type="scientific">Ramazzottius varieornatus</name>
    <name type="common">Water bear</name>
    <name type="synonym">Tardigrade</name>
    <dbReference type="NCBI Taxonomy" id="947166"/>
    <lineage>
        <taxon>Eukaryota</taxon>
        <taxon>Metazoa</taxon>
        <taxon>Ecdysozoa</taxon>
        <taxon>Tardigrada</taxon>
        <taxon>Eutardigrada</taxon>
        <taxon>Parachela</taxon>
        <taxon>Hypsibioidea</taxon>
        <taxon>Ramazzottiidae</taxon>
        <taxon>Ramazzottius</taxon>
    </lineage>
</organism>
<accession>A0A1D1V300</accession>